<dbReference type="RefSeq" id="WP_091821560.1">
    <property type="nucleotide sequence ID" value="NZ_FNRJ01000001.1"/>
</dbReference>
<dbReference type="CDD" id="cd03112">
    <property type="entry name" value="CobW-like"/>
    <property type="match status" value="1"/>
</dbReference>
<gene>
    <name evidence="2" type="ORF">SAMN02745729_101159</name>
</gene>
<dbReference type="GO" id="GO:0005737">
    <property type="term" value="C:cytoplasm"/>
    <property type="evidence" value="ECO:0007669"/>
    <property type="project" value="TreeGrafter"/>
</dbReference>
<dbReference type="AlphaFoldDB" id="A0A1H3XK94"/>
<proteinExistence type="predicted"/>
<dbReference type="EMBL" id="FNRJ01000001">
    <property type="protein sequence ID" value="SDZ99042.1"/>
    <property type="molecule type" value="Genomic_DNA"/>
</dbReference>
<dbReference type="Gene3D" id="3.40.50.300">
    <property type="entry name" value="P-loop containing nucleotide triphosphate hydrolases"/>
    <property type="match status" value="1"/>
</dbReference>
<evidence type="ECO:0000313" key="3">
    <source>
        <dbReference type="Proteomes" id="UP000242469"/>
    </source>
</evidence>
<dbReference type="Proteomes" id="UP000242469">
    <property type="component" value="Unassembled WGS sequence"/>
</dbReference>
<accession>A0A1H3XK94</accession>
<evidence type="ECO:0000313" key="2">
    <source>
        <dbReference type="EMBL" id="SDZ99042.1"/>
    </source>
</evidence>
<dbReference type="PANTHER" id="PTHR13748">
    <property type="entry name" value="COBW-RELATED"/>
    <property type="match status" value="1"/>
</dbReference>
<dbReference type="PANTHER" id="PTHR13748:SF46">
    <property type="entry name" value="ZINC CHAPERONE YEIR"/>
    <property type="match status" value="1"/>
</dbReference>
<dbReference type="InterPro" id="IPR003495">
    <property type="entry name" value="CobW/HypB/UreG_nucleotide-bd"/>
</dbReference>
<sequence>MPAQPLRSVPTNIITGFLGSGKTTAINHLLSLKPPSERWAVLINEFGQIGVDASLVTHSDGVELRELAGGCLCCALGPSLPITLATLLRKARPDRLLIEPTGLGHPARIVDTLQSAQFADVLDLRSIICMLDPAVLTQPEVMQQPGFLDQLNLSDVIVLNRIDLAESNLTREALELSQHMFPPKQGVFRVDRGQLDLAWLDLVHDGQLSAQFPEAHAESAKASPLMAPVISRPEQSPQPRQPLFKQGQAEGYFSYGWVFTAADRFDYRAIQTFLDSVSEAIRIKAALGIGHTWVGYNRNRGDKAAEVSELAWRRDSRIEILADRQIDSAELEKHLLACLQ</sequence>
<feature type="domain" description="CobW/HypB/UreG nucleotide-binding" evidence="1">
    <location>
        <begin position="10"/>
        <end position="185"/>
    </location>
</feature>
<dbReference type="SUPFAM" id="SSF52540">
    <property type="entry name" value="P-loop containing nucleoside triphosphate hydrolases"/>
    <property type="match status" value="1"/>
</dbReference>
<dbReference type="OrthoDB" id="9808822at2"/>
<dbReference type="InterPro" id="IPR051316">
    <property type="entry name" value="Zinc-reg_GTPase_activator"/>
</dbReference>
<evidence type="ECO:0000259" key="1">
    <source>
        <dbReference type="Pfam" id="PF02492"/>
    </source>
</evidence>
<organism evidence="2 3">
    <name type="scientific">Marinobacterium iners DSM 11526</name>
    <dbReference type="NCBI Taxonomy" id="1122198"/>
    <lineage>
        <taxon>Bacteria</taxon>
        <taxon>Pseudomonadati</taxon>
        <taxon>Pseudomonadota</taxon>
        <taxon>Gammaproteobacteria</taxon>
        <taxon>Oceanospirillales</taxon>
        <taxon>Oceanospirillaceae</taxon>
        <taxon>Marinobacterium</taxon>
    </lineage>
</organism>
<protein>
    <submittedName>
        <fullName evidence="2">GTPase, G3E family</fullName>
    </submittedName>
</protein>
<dbReference type="STRING" id="1122198.SAMN02745729_101159"/>
<reference evidence="3" key="1">
    <citation type="submission" date="2016-10" db="EMBL/GenBank/DDBJ databases">
        <authorList>
            <person name="Varghese N."/>
            <person name="Submissions S."/>
        </authorList>
    </citation>
    <scope>NUCLEOTIDE SEQUENCE [LARGE SCALE GENOMIC DNA]</scope>
    <source>
        <strain evidence="3">DSM 11526</strain>
    </source>
</reference>
<dbReference type="Pfam" id="PF02492">
    <property type="entry name" value="cobW"/>
    <property type="match status" value="1"/>
</dbReference>
<keyword evidence="3" id="KW-1185">Reference proteome</keyword>
<dbReference type="InterPro" id="IPR027417">
    <property type="entry name" value="P-loop_NTPase"/>
</dbReference>
<name>A0A1H3XK94_9GAMM</name>